<evidence type="ECO:0000256" key="2">
    <source>
        <dbReference type="ARBA" id="ARBA00022448"/>
    </source>
</evidence>
<evidence type="ECO:0000313" key="8">
    <source>
        <dbReference type="EMBL" id="OXR43226.1"/>
    </source>
</evidence>
<evidence type="ECO:0000256" key="1">
    <source>
        <dbReference type="ARBA" id="ARBA00001927"/>
    </source>
</evidence>
<dbReference type="Pfam" id="PF13459">
    <property type="entry name" value="Fer4_15"/>
    <property type="match status" value="1"/>
</dbReference>
<comment type="cofactor">
    <cofactor evidence="1">
        <name>[3Fe-4S] cluster</name>
        <dbReference type="ChEBI" id="CHEBI:21137"/>
    </cofactor>
</comment>
<gene>
    <name evidence="8" type="ORF">B7C42_04648</name>
</gene>
<dbReference type="GO" id="GO:0051538">
    <property type="term" value="F:3 iron, 4 sulfur cluster binding"/>
    <property type="evidence" value="ECO:0007669"/>
    <property type="project" value="UniProtKB-KW"/>
</dbReference>
<dbReference type="Proteomes" id="UP000215506">
    <property type="component" value="Unassembled WGS sequence"/>
</dbReference>
<accession>A0A231H352</accession>
<protein>
    <recommendedName>
        <fullName evidence="10">Ferredoxin</fullName>
    </recommendedName>
</protein>
<keyword evidence="7" id="KW-0003">3Fe-4S</keyword>
<dbReference type="InterPro" id="IPR051269">
    <property type="entry name" value="Fe-S_cluster_ET"/>
</dbReference>
<organism evidence="8 9">
    <name type="scientific">Nocardia cerradoensis</name>
    <dbReference type="NCBI Taxonomy" id="85688"/>
    <lineage>
        <taxon>Bacteria</taxon>
        <taxon>Bacillati</taxon>
        <taxon>Actinomycetota</taxon>
        <taxon>Actinomycetes</taxon>
        <taxon>Mycobacteriales</taxon>
        <taxon>Nocardiaceae</taxon>
        <taxon>Nocardia</taxon>
    </lineage>
</organism>
<dbReference type="GeneID" id="66723468"/>
<sequence>MSIHQRIHIALDQCEGHGQCAAVAPRLYELDDDGFALRADFEVAPELVDEADSGRTACPMSAIRWRED</sequence>
<keyword evidence="5" id="KW-0408">Iron</keyword>
<keyword evidence="2" id="KW-0813">Transport</keyword>
<name>A0A231H352_9NOCA</name>
<dbReference type="PANTHER" id="PTHR36923">
    <property type="entry name" value="FERREDOXIN"/>
    <property type="match status" value="1"/>
</dbReference>
<dbReference type="Gene3D" id="3.30.70.20">
    <property type="match status" value="1"/>
</dbReference>
<evidence type="ECO:0000256" key="3">
    <source>
        <dbReference type="ARBA" id="ARBA00022723"/>
    </source>
</evidence>
<evidence type="ECO:0000256" key="4">
    <source>
        <dbReference type="ARBA" id="ARBA00022982"/>
    </source>
</evidence>
<dbReference type="SUPFAM" id="SSF54862">
    <property type="entry name" value="4Fe-4S ferredoxins"/>
    <property type="match status" value="1"/>
</dbReference>
<dbReference type="RefSeq" id="WP_063009669.1">
    <property type="nucleotide sequence ID" value="NZ_NGAF01000010.1"/>
</dbReference>
<keyword evidence="3" id="KW-0479">Metal-binding</keyword>
<dbReference type="AlphaFoldDB" id="A0A231H352"/>
<dbReference type="PANTHER" id="PTHR36923:SF3">
    <property type="entry name" value="FERREDOXIN"/>
    <property type="match status" value="1"/>
</dbReference>
<reference evidence="8 9" key="1">
    <citation type="submission" date="2017-07" db="EMBL/GenBank/DDBJ databases">
        <title>First draft Genome Sequence of Nocardia cerradoensis isolated from human infection.</title>
        <authorList>
            <person name="Carrasco G."/>
        </authorList>
    </citation>
    <scope>NUCLEOTIDE SEQUENCE [LARGE SCALE GENOMIC DNA]</scope>
    <source>
        <strain evidence="8 9">CNM20130759</strain>
    </source>
</reference>
<proteinExistence type="predicted"/>
<comment type="caution">
    <text evidence="8">The sequence shown here is derived from an EMBL/GenBank/DDBJ whole genome shotgun (WGS) entry which is preliminary data.</text>
</comment>
<keyword evidence="9" id="KW-1185">Reference proteome</keyword>
<evidence type="ECO:0000256" key="7">
    <source>
        <dbReference type="ARBA" id="ARBA00023291"/>
    </source>
</evidence>
<evidence type="ECO:0000256" key="5">
    <source>
        <dbReference type="ARBA" id="ARBA00023004"/>
    </source>
</evidence>
<dbReference type="GO" id="GO:0046872">
    <property type="term" value="F:metal ion binding"/>
    <property type="evidence" value="ECO:0007669"/>
    <property type="project" value="UniProtKB-KW"/>
</dbReference>
<dbReference type="EMBL" id="NGAF01000010">
    <property type="protein sequence ID" value="OXR43226.1"/>
    <property type="molecule type" value="Genomic_DNA"/>
</dbReference>
<keyword evidence="6" id="KW-0411">Iron-sulfur</keyword>
<evidence type="ECO:0000256" key="6">
    <source>
        <dbReference type="ARBA" id="ARBA00023014"/>
    </source>
</evidence>
<keyword evidence="4" id="KW-0249">Electron transport</keyword>
<evidence type="ECO:0000313" key="9">
    <source>
        <dbReference type="Proteomes" id="UP000215506"/>
    </source>
</evidence>
<evidence type="ECO:0008006" key="10">
    <source>
        <dbReference type="Google" id="ProtNLM"/>
    </source>
</evidence>